<dbReference type="Gene3D" id="3.30.565.10">
    <property type="entry name" value="Histidine kinase-like ATPase, C-terminal domain"/>
    <property type="match status" value="1"/>
</dbReference>
<feature type="transmembrane region" description="Helical" evidence="9">
    <location>
        <begin position="153"/>
        <end position="182"/>
    </location>
</feature>
<dbReference type="InterPro" id="IPR050482">
    <property type="entry name" value="Sensor_HK_TwoCompSys"/>
</dbReference>
<evidence type="ECO:0000256" key="4">
    <source>
        <dbReference type="ARBA" id="ARBA00022679"/>
    </source>
</evidence>
<evidence type="ECO:0000256" key="7">
    <source>
        <dbReference type="ARBA" id="ARBA00022840"/>
    </source>
</evidence>
<dbReference type="CDD" id="cd16917">
    <property type="entry name" value="HATPase_UhpB-NarQ-NarX-like"/>
    <property type="match status" value="1"/>
</dbReference>
<feature type="transmembrane region" description="Helical" evidence="9">
    <location>
        <begin position="34"/>
        <end position="55"/>
    </location>
</feature>
<evidence type="ECO:0000313" key="12">
    <source>
        <dbReference type="Proteomes" id="UP000292003"/>
    </source>
</evidence>
<protein>
    <recommendedName>
        <fullName evidence="2">histidine kinase</fullName>
        <ecNumber evidence="2">2.7.13.3</ecNumber>
    </recommendedName>
</protein>
<dbReference type="PANTHER" id="PTHR24421:SF10">
    <property type="entry name" value="NITRATE_NITRITE SENSOR PROTEIN NARQ"/>
    <property type="match status" value="1"/>
</dbReference>
<organism evidence="11 12">
    <name type="scientific">Amycolatopsis suaedae</name>
    <dbReference type="NCBI Taxonomy" id="2510978"/>
    <lineage>
        <taxon>Bacteria</taxon>
        <taxon>Bacillati</taxon>
        <taxon>Actinomycetota</taxon>
        <taxon>Actinomycetes</taxon>
        <taxon>Pseudonocardiales</taxon>
        <taxon>Pseudonocardiaceae</taxon>
        <taxon>Amycolatopsis</taxon>
    </lineage>
</organism>
<dbReference type="GO" id="GO:0016020">
    <property type="term" value="C:membrane"/>
    <property type="evidence" value="ECO:0007669"/>
    <property type="project" value="InterPro"/>
</dbReference>
<keyword evidence="7" id="KW-0067">ATP-binding</keyword>
<dbReference type="InterPro" id="IPR003594">
    <property type="entry name" value="HATPase_dom"/>
</dbReference>
<keyword evidence="9" id="KW-0812">Transmembrane</keyword>
<dbReference type="InterPro" id="IPR025828">
    <property type="entry name" value="Put_sensor_dom"/>
</dbReference>
<dbReference type="GO" id="GO:0000155">
    <property type="term" value="F:phosphorelay sensor kinase activity"/>
    <property type="evidence" value="ECO:0007669"/>
    <property type="project" value="InterPro"/>
</dbReference>
<proteinExistence type="predicted"/>
<accession>A0A4Q7IYY6</accession>
<keyword evidence="6 11" id="KW-0418">Kinase</keyword>
<keyword evidence="3" id="KW-0597">Phosphoprotein</keyword>
<evidence type="ECO:0000256" key="3">
    <source>
        <dbReference type="ARBA" id="ARBA00022553"/>
    </source>
</evidence>
<dbReference type="Proteomes" id="UP000292003">
    <property type="component" value="Unassembled WGS sequence"/>
</dbReference>
<dbReference type="EC" id="2.7.13.3" evidence="2"/>
<dbReference type="InterPro" id="IPR011712">
    <property type="entry name" value="Sig_transdc_His_kin_sub3_dim/P"/>
</dbReference>
<keyword evidence="12" id="KW-1185">Reference proteome</keyword>
<dbReference type="AlphaFoldDB" id="A0A4Q7IYY6"/>
<comment type="caution">
    <text evidence="11">The sequence shown here is derived from an EMBL/GenBank/DDBJ whole genome shotgun (WGS) entry which is preliminary data.</text>
</comment>
<feature type="transmembrane region" description="Helical" evidence="9">
    <location>
        <begin position="105"/>
        <end position="133"/>
    </location>
</feature>
<evidence type="ECO:0000256" key="2">
    <source>
        <dbReference type="ARBA" id="ARBA00012438"/>
    </source>
</evidence>
<keyword evidence="5" id="KW-0547">Nucleotide-binding</keyword>
<keyword evidence="8" id="KW-0902">Two-component regulatory system</keyword>
<evidence type="ECO:0000256" key="1">
    <source>
        <dbReference type="ARBA" id="ARBA00000085"/>
    </source>
</evidence>
<dbReference type="Pfam" id="PF02518">
    <property type="entry name" value="HATPase_c"/>
    <property type="match status" value="1"/>
</dbReference>
<evidence type="ECO:0000256" key="6">
    <source>
        <dbReference type="ARBA" id="ARBA00022777"/>
    </source>
</evidence>
<dbReference type="SMART" id="SM00387">
    <property type="entry name" value="HATPase_c"/>
    <property type="match status" value="1"/>
</dbReference>
<dbReference type="SUPFAM" id="SSF55874">
    <property type="entry name" value="ATPase domain of HSP90 chaperone/DNA topoisomerase II/histidine kinase"/>
    <property type="match status" value="1"/>
</dbReference>
<dbReference type="Pfam" id="PF07730">
    <property type="entry name" value="HisKA_3"/>
    <property type="match status" value="1"/>
</dbReference>
<name>A0A4Q7IYY6_9PSEU</name>
<keyword evidence="4" id="KW-0808">Transferase</keyword>
<keyword evidence="9" id="KW-1133">Transmembrane helix</keyword>
<feature type="domain" description="Histidine kinase/HSP90-like ATPase" evidence="10">
    <location>
        <begin position="319"/>
        <end position="409"/>
    </location>
</feature>
<dbReference type="GO" id="GO:0005524">
    <property type="term" value="F:ATP binding"/>
    <property type="evidence" value="ECO:0007669"/>
    <property type="project" value="UniProtKB-KW"/>
</dbReference>
<dbReference type="EMBL" id="SFCC01000024">
    <property type="protein sequence ID" value="RZQ59482.1"/>
    <property type="molecule type" value="Genomic_DNA"/>
</dbReference>
<dbReference type="InterPro" id="IPR036890">
    <property type="entry name" value="HATPase_C_sf"/>
</dbReference>
<dbReference type="Pfam" id="PF13796">
    <property type="entry name" value="Sensor"/>
    <property type="match status" value="1"/>
</dbReference>
<gene>
    <name evidence="11" type="ORF">EWH70_34220</name>
</gene>
<dbReference type="PANTHER" id="PTHR24421">
    <property type="entry name" value="NITRATE/NITRITE SENSOR PROTEIN NARX-RELATED"/>
    <property type="match status" value="1"/>
</dbReference>
<dbReference type="GO" id="GO:0046983">
    <property type="term" value="F:protein dimerization activity"/>
    <property type="evidence" value="ECO:0007669"/>
    <property type="project" value="InterPro"/>
</dbReference>
<dbReference type="RefSeq" id="WP_130479743.1">
    <property type="nucleotide sequence ID" value="NZ_SFCC01000024.1"/>
</dbReference>
<evidence type="ECO:0000313" key="11">
    <source>
        <dbReference type="EMBL" id="RZQ59482.1"/>
    </source>
</evidence>
<feature type="transmembrane region" description="Helical" evidence="9">
    <location>
        <begin position="7"/>
        <end position="28"/>
    </location>
</feature>
<sequence>MRTGSAGLLMVGLGLSAGVTVMGAFALVMALMSFVAFGLGLILVPLGLLGLRAWADLHRVIAGRILGTPVPTRLRPLSGGIGNWWRQLLTDPTTWRELLWIPVQAVVGTVLGMGMMFAAGVIFAALWSMATWWTDEAASVQFFGIVMDDPARAYGIGIPVVVLGVAALVLVLPALATSWATMTRTILHRGRMEQLEDRVGQLAETRSGAVHAHGAELRRIERDLHDGTQAQLVSIALRLGLAKEMVRDDPEQAAQMLADAQRGTEYAMEELRGIVRTIYPPILSDRGLNGALRSLVADAAVPTRLDLPDPEELGTLPAAIEGAAYFVVAEALTNVAKHSGASVASVSVSRMGDRLTVVVVDDGRGGVVESAGTGVTGIRRRVAALDGSATVDSPAGGPTVLTVELPCAP</sequence>
<evidence type="ECO:0000256" key="5">
    <source>
        <dbReference type="ARBA" id="ARBA00022741"/>
    </source>
</evidence>
<evidence type="ECO:0000256" key="8">
    <source>
        <dbReference type="ARBA" id="ARBA00023012"/>
    </source>
</evidence>
<evidence type="ECO:0000256" key="9">
    <source>
        <dbReference type="SAM" id="Phobius"/>
    </source>
</evidence>
<keyword evidence="9" id="KW-0472">Membrane</keyword>
<dbReference type="OrthoDB" id="5242012at2"/>
<evidence type="ECO:0000259" key="10">
    <source>
        <dbReference type="SMART" id="SM00387"/>
    </source>
</evidence>
<reference evidence="11 12" key="1">
    <citation type="submission" date="2019-02" db="EMBL/GenBank/DDBJ databases">
        <title>Draft genome sequence of Amycolatopsis sp. 8-3EHSu isolated from roots of Suaeda maritima.</title>
        <authorList>
            <person name="Duangmal K."/>
            <person name="Chantavorakit T."/>
        </authorList>
    </citation>
    <scope>NUCLEOTIDE SEQUENCE [LARGE SCALE GENOMIC DNA]</scope>
    <source>
        <strain evidence="11 12">8-3EHSu</strain>
    </source>
</reference>
<comment type="catalytic activity">
    <reaction evidence="1">
        <text>ATP + protein L-histidine = ADP + protein N-phospho-L-histidine.</text>
        <dbReference type="EC" id="2.7.13.3"/>
    </reaction>
</comment>
<dbReference type="Gene3D" id="1.20.5.1930">
    <property type="match status" value="1"/>
</dbReference>